<dbReference type="InterPro" id="IPR015943">
    <property type="entry name" value="WD40/YVTN_repeat-like_dom_sf"/>
</dbReference>
<keyword evidence="1" id="KW-0472">Membrane</keyword>
<dbReference type="Gene3D" id="2.130.10.10">
    <property type="entry name" value="YVTN repeat-like/Quinoprotein amine dehydrogenase"/>
    <property type="match status" value="1"/>
</dbReference>
<evidence type="ECO:0000313" key="3">
    <source>
        <dbReference type="Proteomes" id="UP000595917"/>
    </source>
</evidence>
<dbReference type="SUPFAM" id="SSF101898">
    <property type="entry name" value="NHL repeat"/>
    <property type="match status" value="1"/>
</dbReference>
<protein>
    <submittedName>
        <fullName evidence="2">PQQ-like beta-propeller repeat protein</fullName>
    </submittedName>
</protein>
<dbReference type="RefSeq" id="WP_215625722.1">
    <property type="nucleotide sequence ID" value="NZ_CP067089.2"/>
</dbReference>
<sequence length="882" mass="94945">MAADGRRKRNPLIIVLCVLLVIVIGVPLVCIGISFIGRISAESVIPDSFSAYLHIPNPVKLADNVLAHQPLPEILAEPAMASLLPVINQLEESGILQNSLFRFAARGSLDGALLPEERILAVWDAGIVSPFLRFLPSIVGRMTVPNLYYVQAGKLSRFEYRMDDGTVYFIGPYRNLLVIANNQKLFESVLDGTSRDGDIRGAEGKNFTSGNFDIALLVSSASILGNLADSDPAVGQILSQIQLPGLVEAAISFFPDKLDIALTLPLSSQNPAISGLIDRNSTTSALVQLLPDTTQYSTILSAGSLEDLVAAISSVSGPDFDRMLKTADNSSRMLLKVGIEELLFSWTGNELGVFGLEGRPDPVFAVKIGDENKRKEIFDRVFSSFLINENISVILDGTRIPQIRLPGFLDSLLRMMGATIPSPYYTVQNGYLFVSESPENLLSAVSSMRKNAVLPKTAAWKTLSQSGSDQNSFSLFYSLDRSLPFFLKGNTAADAVLKLYRQGLARMSVRNRTAMVTLSVIPGPGKGILAMPGYPLDLGGNAGKEVHGIFSEKKGESRLLLTRGTAALAVDPANNTILEFNDTHPVWNIPAEGIRTGTMADPAAWVVNSQGIVTLVNGNMQPMEGFPLITGCRPSAPPAAFGGKLFLPDGDGSLYTVDARGTISELPLPFREALRAPPGFLRLGGAVYMASYPKSFLGEIWLSSETGEVYPGWPVFVSGIAFGAPLVFTAGTEPNVAFITQAGALSVYDKNGGLLPGFPADIPGVFYVQPVFDGQFLWTVSGDGILYRISLDGTILFQQIPGFSVGEGGSIIAADTDGDKVPEIFVTGDGNLLYGFSRNFISLEGFPLPVWGRPFFGDLNGDRKIECSGVGLDNKLYRWQFK</sequence>
<proteinExistence type="predicted"/>
<keyword evidence="1" id="KW-0812">Transmembrane</keyword>
<evidence type="ECO:0000256" key="1">
    <source>
        <dbReference type="SAM" id="Phobius"/>
    </source>
</evidence>
<dbReference type="KEGG" id="bhc:JFL75_15975"/>
<gene>
    <name evidence="2" type="ORF">JFL75_15975</name>
</gene>
<keyword evidence="3" id="KW-1185">Reference proteome</keyword>
<name>A0A7T7XL81_9SPIR</name>
<accession>A0A7T7XL81</accession>
<dbReference type="Proteomes" id="UP000595917">
    <property type="component" value="Chromosome"/>
</dbReference>
<dbReference type="AlphaFoldDB" id="A0A7T7XL81"/>
<feature type="transmembrane region" description="Helical" evidence="1">
    <location>
        <begin position="12"/>
        <end position="36"/>
    </location>
</feature>
<dbReference type="EMBL" id="CP067089">
    <property type="protein sequence ID" value="QQO08416.1"/>
    <property type="molecule type" value="Genomic_DNA"/>
</dbReference>
<evidence type="ECO:0000313" key="2">
    <source>
        <dbReference type="EMBL" id="QQO08416.1"/>
    </source>
</evidence>
<keyword evidence="1" id="KW-1133">Transmembrane helix</keyword>
<reference evidence="2" key="1">
    <citation type="submission" date="2021-01" db="EMBL/GenBank/DDBJ databases">
        <title>Description of Breznakiella homolactica.</title>
        <authorList>
            <person name="Song Y."/>
            <person name="Brune A."/>
        </authorList>
    </citation>
    <scope>NUCLEOTIDE SEQUENCE</scope>
    <source>
        <strain evidence="2">RmG30</strain>
    </source>
</reference>
<organism evidence="2 3">
    <name type="scientific">Breznakiella homolactica</name>
    <dbReference type="NCBI Taxonomy" id="2798577"/>
    <lineage>
        <taxon>Bacteria</taxon>
        <taxon>Pseudomonadati</taxon>
        <taxon>Spirochaetota</taxon>
        <taxon>Spirochaetia</taxon>
        <taxon>Spirochaetales</taxon>
        <taxon>Breznakiellaceae</taxon>
        <taxon>Breznakiella</taxon>
    </lineage>
</organism>